<organism evidence="1 2">
    <name type="scientific">Pichia californica</name>
    <dbReference type="NCBI Taxonomy" id="460514"/>
    <lineage>
        <taxon>Eukaryota</taxon>
        <taxon>Fungi</taxon>
        <taxon>Dikarya</taxon>
        <taxon>Ascomycota</taxon>
        <taxon>Saccharomycotina</taxon>
        <taxon>Pichiomycetes</taxon>
        <taxon>Pichiales</taxon>
        <taxon>Pichiaceae</taxon>
        <taxon>Pichia</taxon>
    </lineage>
</organism>
<evidence type="ECO:0000313" key="2">
    <source>
        <dbReference type="Proteomes" id="UP000697127"/>
    </source>
</evidence>
<dbReference type="EMBL" id="PUHW01000329">
    <property type="protein sequence ID" value="KAG0687026.1"/>
    <property type="molecule type" value="Genomic_DNA"/>
</dbReference>
<dbReference type="GO" id="GO:0034599">
    <property type="term" value="P:cellular response to oxidative stress"/>
    <property type="evidence" value="ECO:0007669"/>
    <property type="project" value="InterPro"/>
</dbReference>
<sequence>MCLEKLRVVPIVGYNQWEELFLENLINQQMFEQRILFGGNMSVSEILELSKANFNLSRFWLANLQLSLVVKLSSNDDRITALIGMADMALASEQYGYASFCYAASTELIKRQDHIDSALLNYCNSQIKLLDEKKDELKIEFTKKFQTISEGKGKHMVLFENYEVFDIKMSLYSFFMSNVFEHKRDRYKYLLCVLERWNKYKETSSIVLSGIVTKGDLDLEKAMDATFEFIASFPLKLLVVKLLAYTSIETILNENLDKFDNSIFSSEPTMEEIVTKAEKFQKDQNYLRFVSTYLKSKVIINVKKFCLVNSDKTFLIYEIDIVARLCMLLIELFKPEIEPKLLNKRLFDKRKKFINLYQKELEPFLDSVIKIGMVSLVYLFLVYKDDEDLATYTANNEIRLMKLKVFKKSVFMFRSFYTLFKVRKLNLANKNIIKKLMIFSDEILAHLDIEEILPEQLYEKNDIKLRRLNNFFTERLLSGYITLLELNPSDDPRNTDIIKHIMYYVLLQGGYHISVIWFLNTLRDYSELKDTITVINREDGYDEFETSLFAKCIAPYTAELDYIIQKIVLAQKVTEILKFKSYENDKEVIIEKTQSTLLKAGYQLVLPQVIINADNEIIFLPEFSSFIQDGNTVRMNLMNALSDSKSNKINPGCYVQLKSILKPSKEDLHECIRKSNILVENLLNSGRIPLVNEVKQRKHSRMLIEDACCGLVSSYIGECEQVRLYRDVSNEALLYQYEHDGPRTLHIVENIKDCGQESVENKDFIGFSTILDVYLNDWNKYNIEERITLMELLYEILDENKEMLAEISWDLPPLLLPFIDCEWPVRFSLRESVQVSLFWKVFNLLSEYGNPKELLLTCCELLGDLKDPDLSSDIEESDIAKAEISMDDWYKVQYDDLDLLVANHLSIRPTQRIVVKFHALFQCIKFCVQRIKTIYPSKYLSMIISSVLNFFSSAKTISGGIPVQRSLYLFIRDYIPPDIPDDIITSSEVSEEDLNKIFDDENYLQQKLMRLLFDSLIDQLIKNHYNGFVGKLLPKLKTIELVNASYYYELVNRLLSLSLSLDINISNSFEKEIKFASMLFDNNIDKINTSEDILRLIINSYNSTSFRSKGPEILPISTSSIGFLYIYAKYIENWQIQLPESITVLDLIKCQLKLFIPYIVNSELIDFTTLSYFMVLTIVNIEQSKQIVSKDDIKDKKTKLIIVTYLQNISSIICKSDVEIVSKLFSRFLLKFLQHLPEEESYSYILDTLNNCPFDENVISTLKIFKNLITVSKFDDEKLTADLSKLSISANSSSEIIIPPTLPDRNKYSKTGFINFTKSRQNDFLVLIYKLIDSTFDLTEKHKISLLNSNRLLSYLNFINTVEFEETDKILDILDKLEKSIKIVESTIDNETEQGIIIVVDLIKFSVSKIRKIYLKN</sequence>
<dbReference type="Pfam" id="PF08568">
    <property type="entry name" value="Kinetochor_Ybp2"/>
    <property type="match status" value="1"/>
</dbReference>
<protein>
    <submittedName>
        <fullName evidence="1">Uncharacterized protein</fullName>
    </submittedName>
</protein>
<evidence type="ECO:0000313" key="1">
    <source>
        <dbReference type="EMBL" id="KAG0687026.1"/>
    </source>
</evidence>
<dbReference type="Proteomes" id="UP000697127">
    <property type="component" value="Unassembled WGS sequence"/>
</dbReference>
<proteinExistence type="predicted"/>
<comment type="caution">
    <text evidence="1">The sequence shown here is derived from an EMBL/GenBank/DDBJ whole genome shotgun (WGS) entry which is preliminary data.</text>
</comment>
<accession>A0A9P6WHL4</accession>
<reference evidence="1" key="1">
    <citation type="submission" date="2020-11" db="EMBL/GenBank/DDBJ databases">
        <title>Kefir isolates.</title>
        <authorList>
            <person name="Marcisauskas S."/>
            <person name="Kim Y."/>
            <person name="Blasche S."/>
        </authorList>
    </citation>
    <scope>NUCLEOTIDE SEQUENCE</scope>
    <source>
        <strain evidence="1">Olga-1</strain>
    </source>
</reference>
<gene>
    <name evidence="1" type="ORF">C6P40_002986</name>
</gene>
<name>A0A9P6WHL4_9ASCO</name>
<dbReference type="GO" id="GO:0005737">
    <property type="term" value="C:cytoplasm"/>
    <property type="evidence" value="ECO:0007669"/>
    <property type="project" value="TreeGrafter"/>
</dbReference>
<dbReference type="PANTHER" id="PTHR28020:SF1">
    <property type="entry name" value="YAP1-BINDING PROTEIN 1-RELATED"/>
    <property type="match status" value="1"/>
</dbReference>
<dbReference type="PANTHER" id="PTHR28020">
    <property type="entry name" value="YAP1-BINDING PROTEIN 1-RELATED"/>
    <property type="match status" value="1"/>
</dbReference>
<dbReference type="InterPro" id="IPR040347">
    <property type="entry name" value="YBP1/2"/>
</dbReference>
<keyword evidence="2" id="KW-1185">Reference proteome</keyword>
<dbReference type="InterPro" id="IPR013877">
    <property type="entry name" value="YAP-bd/ALF4/Glomulin"/>
</dbReference>